<comment type="caution">
    <text evidence="2">The sequence shown here is derived from an EMBL/GenBank/DDBJ whole genome shotgun (WGS) entry which is preliminary data.</text>
</comment>
<organism evidence="2 3">
    <name type="scientific">Neiella holothuriorum</name>
    <dbReference type="NCBI Taxonomy" id="2870530"/>
    <lineage>
        <taxon>Bacteria</taxon>
        <taxon>Pseudomonadati</taxon>
        <taxon>Pseudomonadota</taxon>
        <taxon>Gammaproteobacteria</taxon>
        <taxon>Alteromonadales</taxon>
        <taxon>Echinimonadaceae</taxon>
        <taxon>Neiella</taxon>
    </lineage>
</organism>
<dbReference type="Pfam" id="PF01764">
    <property type="entry name" value="Lipase_3"/>
    <property type="match status" value="1"/>
</dbReference>
<dbReference type="InterPro" id="IPR029058">
    <property type="entry name" value="AB_hydrolase_fold"/>
</dbReference>
<dbReference type="PANTHER" id="PTHR45856:SF24">
    <property type="entry name" value="FUNGAL LIPASE-LIKE DOMAIN-CONTAINING PROTEIN"/>
    <property type="match status" value="1"/>
</dbReference>
<dbReference type="SUPFAM" id="SSF53474">
    <property type="entry name" value="alpha/beta-Hydrolases"/>
    <property type="match status" value="1"/>
</dbReference>
<reference evidence="2" key="1">
    <citation type="submission" date="2021-07" db="EMBL/GenBank/DDBJ databases">
        <title>Neiella marina sp. nov., isolated from the intestinal content of sea cucumber Apostichopus japonicus.</title>
        <authorList>
            <person name="Bai X."/>
        </authorList>
    </citation>
    <scope>NUCLEOTIDE SEQUENCE</scope>
    <source>
        <strain evidence="2">126</strain>
    </source>
</reference>
<dbReference type="PANTHER" id="PTHR45856">
    <property type="entry name" value="ALPHA/BETA-HYDROLASES SUPERFAMILY PROTEIN"/>
    <property type="match status" value="1"/>
</dbReference>
<name>A0ABS7EJX2_9GAMM</name>
<dbReference type="EMBL" id="JAHZSS010000016">
    <property type="protein sequence ID" value="MBW8191962.1"/>
    <property type="molecule type" value="Genomic_DNA"/>
</dbReference>
<protein>
    <submittedName>
        <fullName evidence="2">Lipase family protein</fullName>
    </submittedName>
</protein>
<proteinExistence type="predicted"/>
<accession>A0ABS7EJX2</accession>
<feature type="domain" description="Fungal lipase-type" evidence="1">
    <location>
        <begin position="77"/>
        <end position="210"/>
    </location>
</feature>
<dbReference type="Proteomes" id="UP001166251">
    <property type="component" value="Unassembled WGS sequence"/>
</dbReference>
<evidence type="ECO:0000313" key="2">
    <source>
        <dbReference type="EMBL" id="MBW8191962.1"/>
    </source>
</evidence>
<evidence type="ECO:0000313" key="3">
    <source>
        <dbReference type="Proteomes" id="UP001166251"/>
    </source>
</evidence>
<dbReference type="InterPro" id="IPR002921">
    <property type="entry name" value="Fungal_lipase-type"/>
</dbReference>
<dbReference type="Gene3D" id="3.40.50.1820">
    <property type="entry name" value="alpha/beta hydrolase"/>
    <property type="match status" value="1"/>
</dbReference>
<dbReference type="InterPro" id="IPR051218">
    <property type="entry name" value="Sec_MonoDiacylglyc_Lipase"/>
</dbReference>
<gene>
    <name evidence="2" type="ORF">K0504_13025</name>
</gene>
<keyword evidence="3" id="KW-1185">Reference proteome</keyword>
<dbReference type="CDD" id="cd00519">
    <property type="entry name" value="Lipase_3"/>
    <property type="match status" value="1"/>
</dbReference>
<evidence type="ECO:0000259" key="1">
    <source>
        <dbReference type="Pfam" id="PF01764"/>
    </source>
</evidence>
<sequence>MLKVSPYVSKLDAGNAYWMARLAEAVYSHRSENDLRPDEAAILATLKADDEGFQSVFGADNNSAQAALIEHQDYLCISCRGTDELADWLDNIKAFPSEQLFGKFHRGFWHSVEDIWAPIAERLAAVQAQQQQQKGRKLPVFITGHSLGGAMAVIMAAKFVHADEPFTSVYTFGQPRAMTRETARLFNVECGERVYRFHNNNDMVTRVPARAMGYSHVGCYLYISEEKSIHREPGFWFRFLDAIDGAVAAVKEKGLDGIEDHGMARYLASIKRWNYHD</sequence>
<dbReference type="RefSeq" id="WP_220104635.1">
    <property type="nucleotide sequence ID" value="NZ_JAHZSS010000016.1"/>
</dbReference>